<comment type="subunit">
    <text evidence="9">Homotetramer.</text>
</comment>
<dbReference type="GO" id="GO:0050661">
    <property type="term" value="F:NADP binding"/>
    <property type="evidence" value="ECO:0007669"/>
    <property type="project" value="InterPro"/>
</dbReference>
<dbReference type="InterPro" id="IPR001342">
    <property type="entry name" value="HDH_cat"/>
</dbReference>
<dbReference type="GO" id="GO:0009086">
    <property type="term" value="P:methionine biosynthetic process"/>
    <property type="evidence" value="ECO:0007669"/>
    <property type="project" value="UniProtKB-KW"/>
</dbReference>
<comment type="catalytic activity">
    <reaction evidence="26">
        <text>L-homoserine + NADP(+) = L-aspartate 4-semialdehyde + NADPH + H(+)</text>
        <dbReference type="Rhea" id="RHEA:15761"/>
        <dbReference type="ChEBI" id="CHEBI:15378"/>
        <dbReference type="ChEBI" id="CHEBI:57476"/>
        <dbReference type="ChEBI" id="CHEBI:57783"/>
        <dbReference type="ChEBI" id="CHEBI:58349"/>
        <dbReference type="ChEBI" id="CHEBI:537519"/>
        <dbReference type="EC" id="1.1.1.3"/>
    </reaction>
    <physiologicalReaction direction="right-to-left" evidence="26">
        <dbReference type="Rhea" id="RHEA:15763"/>
    </physiologicalReaction>
</comment>
<evidence type="ECO:0000256" key="19">
    <source>
        <dbReference type="ARBA" id="ARBA00023027"/>
    </source>
</evidence>
<evidence type="ECO:0000256" key="5">
    <source>
        <dbReference type="ARBA" id="ARBA00005062"/>
    </source>
</evidence>
<feature type="domain" description="Aspartokinase ACT" evidence="31">
    <location>
        <begin position="413"/>
        <end position="473"/>
    </location>
</feature>
<dbReference type="NCBIfam" id="NF006959">
    <property type="entry name" value="PRK09436.1"/>
    <property type="match status" value="1"/>
</dbReference>
<evidence type="ECO:0000256" key="25">
    <source>
        <dbReference type="ARBA" id="ARBA00048561"/>
    </source>
</evidence>
<dbReference type="GO" id="GO:0004072">
    <property type="term" value="F:aspartate kinase activity"/>
    <property type="evidence" value="ECO:0007669"/>
    <property type="project" value="UniProtKB-EC"/>
</dbReference>
<evidence type="ECO:0000256" key="3">
    <source>
        <dbReference type="ARBA" id="ARBA00004986"/>
    </source>
</evidence>
<dbReference type="FunFam" id="3.30.360.10:FF:000006">
    <property type="entry name" value="Bifunctional aspartokinase/homoserine dehydrogenase"/>
    <property type="match status" value="1"/>
</dbReference>
<dbReference type="GO" id="GO:0009089">
    <property type="term" value="P:lysine biosynthetic process via diaminopimelate"/>
    <property type="evidence" value="ECO:0007669"/>
    <property type="project" value="UniProtKB-UniPathway"/>
</dbReference>
<dbReference type="RefSeq" id="WP_141197252.1">
    <property type="nucleotide sequence ID" value="NZ_CP041186.1"/>
</dbReference>
<comment type="catalytic activity">
    <reaction evidence="27">
        <text>L-homoserine + NAD(+) = L-aspartate 4-semialdehyde + NADH + H(+)</text>
        <dbReference type="Rhea" id="RHEA:15757"/>
        <dbReference type="ChEBI" id="CHEBI:15378"/>
        <dbReference type="ChEBI" id="CHEBI:57476"/>
        <dbReference type="ChEBI" id="CHEBI:57540"/>
        <dbReference type="ChEBI" id="CHEBI:57945"/>
        <dbReference type="ChEBI" id="CHEBI:537519"/>
        <dbReference type="EC" id="1.1.1.3"/>
    </reaction>
    <physiologicalReaction direction="right-to-left" evidence="27">
        <dbReference type="Rhea" id="RHEA:15759"/>
    </physiologicalReaction>
</comment>
<keyword evidence="20" id="KW-0915">Sodium</keyword>
<dbReference type="FunFam" id="3.30.2130.10:FF:000001">
    <property type="entry name" value="Bifunctional aspartokinase/homoserine dehydrogenase"/>
    <property type="match status" value="1"/>
</dbReference>
<dbReference type="InterPro" id="IPR005106">
    <property type="entry name" value="Asp/hSer_DH_NAD-bd"/>
</dbReference>
<dbReference type="SUPFAM" id="SSF53633">
    <property type="entry name" value="Carbamate kinase-like"/>
    <property type="match status" value="1"/>
</dbReference>
<dbReference type="InterPro" id="IPR001341">
    <property type="entry name" value="Asp_kinase"/>
</dbReference>
<evidence type="ECO:0000256" key="22">
    <source>
        <dbReference type="ARBA" id="ARBA00023167"/>
    </source>
</evidence>
<evidence type="ECO:0000256" key="7">
    <source>
        <dbReference type="ARBA" id="ARBA00007952"/>
    </source>
</evidence>
<evidence type="ECO:0000256" key="2">
    <source>
        <dbReference type="ARBA" id="ARBA00004766"/>
    </source>
</evidence>
<dbReference type="PANTHER" id="PTHR43070:SF3">
    <property type="entry name" value="HOMOSERINE DEHYDROGENASE"/>
    <property type="match status" value="1"/>
</dbReference>
<keyword evidence="33" id="KW-1185">Reference proteome</keyword>
<proteinExistence type="inferred from homology"/>
<keyword evidence="12" id="KW-0791">Threonine biosynthesis</keyword>
<comment type="similarity">
    <text evidence="7">In the C-terminal section; belongs to the homoserine dehydrogenase family.</text>
</comment>
<evidence type="ECO:0000256" key="27">
    <source>
        <dbReference type="ARBA" id="ARBA00049031"/>
    </source>
</evidence>
<dbReference type="Pfam" id="PF03447">
    <property type="entry name" value="NAD_binding_3"/>
    <property type="match status" value="1"/>
</dbReference>
<comment type="pathway">
    <text evidence="4">Amino-acid biosynthesis; L-threonine biosynthesis; L-threonine from L-aspartate: step 3/5.</text>
</comment>
<protein>
    <submittedName>
        <fullName evidence="32">Bifunctional aspartate kinase/homoserine dehydrogenase I</fullName>
        <ecNumber evidence="32">1.1.1.3</ecNumber>
        <ecNumber evidence="32">2.7.2.4</ecNumber>
    </submittedName>
</protein>
<dbReference type="GO" id="GO:0046872">
    <property type="term" value="F:metal ion binding"/>
    <property type="evidence" value="ECO:0007669"/>
    <property type="project" value="UniProtKB-KW"/>
</dbReference>
<dbReference type="InterPro" id="IPR036393">
    <property type="entry name" value="AceGlu_kinase-like_sf"/>
</dbReference>
<comment type="pathway">
    <text evidence="3">Amino-acid biosynthesis; L-methionine biosynthesis via de novo pathway; L-homoserine from L-aspartate: step 1/3.</text>
</comment>
<accession>A0A4Y6PR86</accession>
<dbReference type="Proteomes" id="UP000315995">
    <property type="component" value="Chromosome"/>
</dbReference>
<dbReference type="Pfam" id="PF22468">
    <property type="entry name" value="ACT_9"/>
    <property type="match status" value="1"/>
</dbReference>
<dbReference type="Gene3D" id="3.30.360.10">
    <property type="entry name" value="Dihydrodipicolinate Reductase, domain 2"/>
    <property type="match status" value="1"/>
</dbReference>
<dbReference type="InterPro" id="IPR054352">
    <property type="entry name" value="ACT_Aspartokinase"/>
</dbReference>
<dbReference type="GO" id="GO:0009090">
    <property type="term" value="P:homoserine biosynthetic process"/>
    <property type="evidence" value="ECO:0007669"/>
    <property type="project" value="UniProtKB-ARBA"/>
</dbReference>
<reference evidence="32 33" key="1">
    <citation type="submission" date="2019-06" db="EMBL/GenBank/DDBJ databases">
        <title>Persicimonas caeni gen. nov., sp. nov., a predatory bacterium isolated from solar saltern.</title>
        <authorList>
            <person name="Wang S."/>
        </authorList>
    </citation>
    <scope>NUCLEOTIDE SEQUENCE [LARGE SCALE GENOMIC DNA]</scope>
    <source>
        <strain evidence="32 33">YN101</strain>
    </source>
</reference>
<feature type="domain" description="Aspartate/homoserine dehydrogenase NAD-binding" evidence="30">
    <location>
        <begin position="486"/>
        <end position="628"/>
    </location>
</feature>
<evidence type="ECO:0000256" key="1">
    <source>
        <dbReference type="ARBA" id="ARBA00001920"/>
    </source>
</evidence>
<evidence type="ECO:0000256" key="10">
    <source>
        <dbReference type="ARBA" id="ARBA00022605"/>
    </source>
</evidence>
<evidence type="ECO:0000313" key="32">
    <source>
        <dbReference type="EMBL" id="QDG50760.1"/>
    </source>
</evidence>
<keyword evidence="16" id="KW-0067">ATP-binding</keyword>
<dbReference type="InterPro" id="IPR011147">
    <property type="entry name" value="Bifunc_Aspkin/hSer_DH"/>
</dbReference>
<comment type="cofactor">
    <cofactor evidence="1">
        <name>a metal cation</name>
        <dbReference type="ChEBI" id="CHEBI:25213"/>
    </cofactor>
</comment>
<dbReference type="UniPathway" id="UPA00034">
    <property type="reaction ID" value="UER00015"/>
</dbReference>
<keyword evidence="23" id="KW-0511">Multifunctional enzyme</keyword>
<evidence type="ECO:0000259" key="31">
    <source>
        <dbReference type="Pfam" id="PF22468"/>
    </source>
</evidence>
<dbReference type="PROSITE" id="PS00324">
    <property type="entry name" value="ASPARTOKINASE"/>
    <property type="match status" value="1"/>
</dbReference>
<dbReference type="AlphaFoldDB" id="A0A4Y6PR86"/>
<dbReference type="CDD" id="cd04243">
    <property type="entry name" value="AAK_AK-HSDH-like"/>
    <property type="match status" value="1"/>
</dbReference>
<evidence type="ECO:0000256" key="17">
    <source>
        <dbReference type="ARBA" id="ARBA00022857"/>
    </source>
</evidence>
<sequence>MSYRVLKFGGSSLGAAPRLSQVVDLIVEEREESPLAVVCSAMGDTTDWLLEAVELAAGGDLDGAEALVDRIADLATSNALVVLEGDALEADGPAPASAPHAQITPVVREMLEPLRKLLLGISLLREKTEQSLDLVLSFGERLSATIVAELVAARGVEATFVDARDWVVTDATFGSARVDWEASKARLDALREGWGDAVPIHTGFLGQTPDGRTTTLGRNGSDYTATLLGRGLDADEVVICTDVSGVMTADPFIVDDAYPVASLSYLEALELANYGARMFHNRTMLPLIESGIPMRIRNTMDPDEPGTRIDALGVGEGDQPTCVTSLENLALVDLRWRELSRQAQMGRRVLRAFEEAGVTVWMATQAAHGQAVSVVVPVDEVERAKAAIEEAFAWELERGEVEPVDVRRPVTLLSLVAEKMRDSHNIAGKFFQSLGAVGIKVLAIAQGESSRSISCVIDAADTEVAVRTVHAAFNFAHQEVNLFVMGCGVVGSELLGQIRSQQQKLEREHDVDVRVVGLSNSRRITFDPAGLELDGWSELLDADAADELHSEPNSPEALERMLDKLTRLSVPILVDVTAAGGMEALYEKAFERGVHVVAANKKPVTASLDDYAALMASARKNHRAYHYETTVGASLPVVDTLQNLVRTGDRVMLVEGSFSGTLGYLTNEVMAGVPLSEAIRTAKELGYTEPNPQDDLSGLDVARKALILARELGLDLELDDIAVEPLVPQRLLETDTLDEFFAALEDYDEEFSEQIATIKAEDKTLRYLAVIDPGVDGAEPRFQVGPVAIEASHPATRLRGSESFVAFTTERYQDYPLIVQGAGAGGAVTAAGVLSDVLRISQNLRGR</sequence>
<keyword evidence="19" id="KW-0520">NAD</keyword>
<dbReference type="UniPathway" id="UPA00051">
    <property type="reaction ID" value="UER00462"/>
</dbReference>
<keyword evidence="15 32" id="KW-0418">Kinase</keyword>
<dbReference type="GO" id="GO:0009088">
    <property type="term" value="P:threonine biosynthetic process"/>
    <property type="evidence" value="ECO:0007669"/>
    <property type="project" value="UniProtKB-UniPathway"/>
</dbReference>
<keyword evidence="11 32" id="KW-0808">Transferase</keyword>
<dbReference type="Gene3D" id="3.30.2130.10">
    <property type="entry name" value="VC0802-like"/>
    <property type="match status" value="1"/>
</dbReference>
<comment type="similarity">
    <text evidence="8">In the N-terminal section; belongs to the aspartokinase family.</text>
</comment>
<keyword evidence="22" id="KW-0486">Methionine biosynthesis</keyword>
<evidence type="ECO:0000256" key="21">
    <source>
        <dbReference type="ARBA" id="ARBA00023154"/>
    </source>
</evidence>
<dbReference type="NCBIfam" id="TIGR00657">
    <property type="entry name" value="asp_kinases"/>
    <property type="match status" value="1"/>
</dbReference>
<dbReference type="PROSITE" id="PS01042">
    <property type="entry name" value="HOMOSER_DHGENASE"/>
    <property type="match status" value="1"/>
</dbReference>
<dbReference type="PANTHER" id="PTHR43070">
    <property type="match status" value="1"/>
</dbReference>
<dbReference type="EMBL" id="CP041186">
    <property type="protein sequence ID" value="QDG50760.1"/>
    <property type="molecule type" value="Genomic_DNA"/>
</dbReference>
<comment type="catalytic activity">
    <reaction evidence="25">
        <text>L-aspartate + ATP = 4-phospho-L-aspartate + ADP</text>
        <dbReference type="Rhea" id="RHEA:23776"/>
        <dbReference type="ChEBI" id="CHEBI:29991"/>
        <dbReference type="ChEBI" id="CHEBI:30616"/>
        <dbReference type="ChEBI" id="CHEBI:57535"/>
        <dbReference type="ChEBI" id="CHEBI:456216"/>
        <dbReference type="EC" id="2.7.2.4"/>
    </reaction>
    <physiologicalReaction direction="left-to-right" evidence="25">
        <dbReference type="Rhea" id="RHEA:23777"/>
    </physiologicalReaction>
</comment>
<organism evidence="32 33">
    <name type="scientific">Persicimonas caeni</name>
    <dbReference type="NCBI Taxonomy" id="2292766"/>
    <lineage>
        <taxon>Bacteria</taxon>
        <taxon>Deltaproteobacteria</taxon>
        <taxon>Bradymonadales</taxon>
        <taxon>Bradymonadaceae</taxon>
        <taxon>Persicimonas</taxon>
    </lineage>
</organism>
<evidence type="ECO:0000256" key="23">
    <source>
        <dbReference type="ARBA" id="ARBA00023268"/>
    </source>
</evidence>
<keyword evidence="21" id="KW-0457">Lysine biosynthesis</keyword>
<evidence type="ECO:0000259" key="29">
    <source>
        <dbReference type="Pfam" id="PF00742"/>
    </source>
</evidence>
<comment type="pathway">
    <text evidence="5">Amino-acid biosynthesis; L-methionine biosynthesis via de novo pathway; L-homoserine from L-aspartate: step 3/3.</text>
</comment>
<dbReference type="PIRSF" id="PIRSF000727">
    <property type="entry name" value="ThrA"/>
    <property type="match status" value="1"/>
</dbReference>
<dbReference type="InterPro" id="IPR045865">
    <property type="entry name" value="ACT-like_dom_sf"/>
</dbReference>
<evidence type="ECO:0000256" key="6">
    <source>
        <dbReference type="ARBA" id="ARBA00005139"/>
    </source>
</evidence>
<dbReference type="InterPro" id="IPR018042">
    <property type="entry name" value="Aspartate_kinase_CS"/>
</dbReference>
<evidence type="ECO:0000256" key="16">
    <source>
        <dbReference type="ARBA" id="ARBA00022840"/>
    </source>
</evidence>
<evidence type="ECO:0000256" key="26">
    <source>
        <dbReference type="ARBA" id="ARBA00048841"/>
    </source>
</evidence>
<evidence type="ECO:0000256" key="24">
    <source>
        <dbReference type="ARBA" id="ARBA00044938"/>
    </source>
</evidence>
<gene>
    <name evidence="32" type="primary">thrA</name>
    <name evidence="32" type="ORF">FIV42_08455</name>
</gene>
<keyword evidence="10" id="KW-0028">Amino-acid biosynthesis</keyword>
<evidence type="ECO:0000256" key="12">
    <source>
        <dbReference type="ARBA" id="ARBA00022697"/>
    </source>
</evidence>
<dbReference type="Gene3D" id="3.40.1160.10">
    <property type="entry name" value="Acetylglutamate kinase-like"/>
    <property type="match status" value="1"/>
</dbReference>
<keyword evidence="13" id="KW-0479">Metal-binding</keyword>
<dbReference type="SUPFAM" id="SSF55347">
    <property type="entry name" value="Glyceraldehyde-3-phosphate dehydrogenase-like, C-terminal domain"/>
    <property type="match status" value="1"/>
</dbReference>
<evidence type="ECO:0000256" key="4">
    <source>
        <dbReference type="ARBA" id="ARBA00005056"/>
    </source>
</evidence>
<evidence type="ECO:0000313" key="33">
    <source>
        <dbReference type="Proteomes" id="UP000315995"/>
    </source>
</evidence>
<evidence type="ECO:0000259" key="30">
    <source>
        <dbReference type="Pfam" id="PF03447"/>
    </source>
</evidence>
<evidence type="ECO:0000256" key="13">
    <source>
        <dbReference type="ARBA" id="ARBA00022723"/>
    </source>
</evidence>
<evidence type="ECO:0000259" key="28">
    <source>
        <dbReference type="Pfam" id="PF00696"/>
    </source>
</evidence>
<evidence type="ECO:0000256" key="14">
    <source>
        <dbReference type="ARBA" id="ARBA00022741"/>
    </source>
</evidence>
<dbReference type="UniPathway" id="UPA00050">
    <property type="reaction ID" value="UER00063"/>
</dbReference>
<dbReference type="SUPFAM" id="SSF51735">
    <property type="entry name" value="NAD(P)-binding Rossmann-fold domains"/>
    <property type="match status" value="1"/>
</dbReference>
<comment type="pathway">
    <text evidence="2">Amino-acid biosynthesis; L-lysine biosynthesis via DAP pathway; (S)-tetrahydrodipicolinate from L-aspartate: step 1/4.</text>
</comment>
<dbReference type="InterPro" id="IPR049638">
    <property type="entry name" value="AK-HD"/>
</dbReference>
<dbReference type="GO" id="GO:0005524">
    <property type="term" value="F:ATP binding"/>
    <property type="evidence" value="ECO:0007669"/>
    <property type="project" value="UniProtKB-KW"/>
</dbReference>
<keyword evidence="17" id="KW-0521">NADP</keyword>
<dbReference type="SUPFAM" id="SSF55021">
    <property type="entry name" value="ACT-like"/>
    <property type="match status" value="2"/>
</dbReference>
<evidence type="ECO:0000256" key="9">
    <source>
        <dbReference type="ARBA" id="ARBA00011881"/>
    </source>
</evidence>
<evidence type="ECO:0000256" key="18">
    <source>
        <dbReference type="ARBA" id="ARBA00023002"/>
    </source>
</evidence>
<dbReference type="Pfam" id="PF00742">
    <property type="entry name" value="Homoserine_dh"/>
    <property type="match status" value="1"/>
</dbReference>
<keyword evidence="18 32" id="KW-0560">Oxidoreductase</keyword>
<dbReference type="InterPro" id="IPR001048">
    <property type="entry name" value="Asp/Glu/Uridylate_kinase"/>
</dbReference>
<feature type="domain" description="Aspartate/glutamate/uridylate kinase" evidence="28">
    <location>
        <begin position="4"/>
        <end position="298"/>
    </location>
</feature>
<evidence type="ECO:0000256" key="8">
    <source>
        <dbReference type="ARBA" id="ARBA00010046"/>
    </source>
</evidence>
<evidence type="ECO:0000256" key="11">
    <source>
        <dbReference type="ARBA" id="ARBA00022679"/>
    </source>
</evidence>
<evidence type="ECO:0000256" key="15">
    <source>
        <dbReference type="ARBA" id="ARBA00022777"/>
    </source>
</evidence>
<comment type="function">
    <text evidence="24">Bifunctional aspartate kinase and homoserine dehydrogenase that catalyzes the first and the third steps toward the synthesis of lysine, methionine and threonine from aspartate.</text>
</comment>
<comment type="pathway">
    <text evidence="6">Amino-acid biosynthesis; L-threonine biosynthesis; L-threonine from L-aspartate: step 1/5.</text>
</comment>
<dbReference type="EC" id="2.7.2.4" evidence="32"/>
<feature type="domain" description="Homoserine dehydrogenase catalytic" evidence="29">
    <location>
        <begin position="636"/>
        <end position="838"/>
    </location>
</feature>
<dbReference type="Pfam" id="PF00696">
    <property type="entry name" value="AA_kinase"/>
    <property type="match status" value="1"/>
</dbReference>
<name>A0A4Y6PR86_PERCE</name>
<dbReference type="GO" id="GO:0004412">
    <property type="term" value="F:homoserine dehydrogenase activity"/>
    <property type="evidence" value="ECO:0007669"/>
    <property type="project" value="UniProtKB-EC"/>
</dbReference>
<keyword evidence="14" id="KW-0547">Nucleotide-binding</keyword>
<accession>A0A5B8Y2V0</accession>
<dbReference type="OrthoDB" id="9799110at2"/>
<dbReference type="EC" id="1.1.1.3" evidence="32"/>
<dbReference type="Gene3D" id="3.40.50.720">
    <property type="entry name" value="NAD(P)-binding Rossmann-like Domain"/>
    <property type="match status" value="1"/>
</dbReference>
<evidence type="ECO:0000256" key="20">
    <source>
        <dbReference type="ARBA" id="ARBA00023053"/>
    </source>
</evidence>
<dbReference type="InterPro" id="IPR019811">
    <property type="entry name" value="HDH_CS"/>
</dbReference>
<dbReference type="InterPro" id="IPR036291">
    <property type="entry name" value="NAD(P)-bd_dom_sf"/>
</dbReference>